<evidence type="ECO:0000313" key="3">
    <source>
        <dbReference type="Proteomes" id="UP000280008"/>
    </source>
</evidence>
<keyword evidence="1" id="KW-0472">Membrane</keyword>
<keyword evidence="1" id="KW-0812">Transmembrane</keyword>
<sequence>MATISKQRAREFDKLKNQASDVWGEQKEALGSAGHFWHDVGVEAASVAVNDVAPRVKAAFENQVKPAVATGVSTANAAASYGKDRLVNDVAPVVADRVKSTGLGDAVSEALSDANVQSVISDAKKTGKKLSKKAKRKALKKAAKAAAKHPRGAIKVAKVVRDVKKSQKKGISGGGVFLIILGAIALGAVVFAAVQTLRADDELWVADDNDSPTN</sequence>
<protein>
    <recommendedName>
        <fullName evidence="4">DNA helicase</fullName>
    </recommendedName>
</protein>
<dbReference type="EMBL" id="RBKS01000001">
    <property type="protein sequence ID" value="RKR75819.1"/>
    <property type="molecule type" value="Genomic_DNA"/>
</dbReference>
<evidence type="ECO:0000313" key="2">
    <source>
        <dbReference type="EMBL" id="RKR75819.1"/>
    </source>
</evidence>
<gene>
    <name evidence="2" type="ORF">C8E83_2976</name>
</gene>
<evidence type="ECO:0008006" key="4">
    <source>
        <dbReference type="Google" id="ProtNLM"/>
    </source>
</evidence>
<accession>A0A495IJ64</accession>
<dbReference type="AlphaFoldDB" id="A0A495IJ64"/>
<organism evidence="2 3">
    <name type="scientific">Frondihabitans australicus</name>
    <dbReference type="NCBI Taxonomy" id="386892"/>
    <lineage>
        <taxon>Bacteria</taxon>
        <taxon>Bacillati</taxon>
        <taxon>Actinomycetota</taxon>
        <taxon>Actinomycetes</taxon>
        <taxon>Micrococcales</taxon>
        <taxon>Microbacteriaceae</taxon>
        <taxon>Frondihabitans</taxon>
    </lineage>
</organism>
<name>A0A495IJ64_9MICO</name>
<dbReference type="RefSeq" id="WP_121370580.1">
    <property type="nucleotide sequence ID" value="NZ_RBKS01000001.1"/>
</dbReference>
<proteinExistence type="predicted"/>
<dbReference type="OrthoDB" id="5123379at2"/>
<comment type="caution">
    <text evidence="2">The sequence shown here is derived from an EMBL/GenBank/DDBJ whole genome shotgun (WGS) entry which is preliminary data.</text>
</comment>
<feature type="transmembrane region" description="Helical" evidence="1">
    <location>
        <begin position="171"/>
        <end position="194"/>
    </location>
</feature>
<reference evidence="2 3" key="1">
    <citation type="submission" date="2018-10" db="EMBL/GenBank/DDBJ databases">
        <title>Sequencing the genomes of 1000 actinobacteria strains.</title>
        <authorList>
            <person name="Klenk H.-P."/>
        </authorList>
    </citation>
    <scope>NUCLEOTIDE SEQUENCE [LARGE SCALE GENOMIC DNA]</scope>
    <source>
        <strain evidence="2 3">DSM 17894</strain>
    </source>
</reference>
<keyword evidence="3" id="KW-1185">Reference proteome</keyword>
<evidence type="ECO:0000256" key="1">
    <source>
        <dbReference type="SAM" id="Phobius"/>
    </source>
</evidence>
<keyword evidence="1" id="KW-1133">Transmembrane helix</keyword>
<dbReference type="Proteomes" id="UP000280008">
    <property type="component" value="Unassembled WGS sequence"/>
</dbReference>